<gene>
    <name evidence="8" type="ORF">SAMN05660324_3070</name>
</gene>
<evidence type="ECO:0000313" key="8">
    <source>
        <dbReference type="EMBL" id="SDG59208.1"/>
    </source>
</evidence>
<dbReference type="InterPro" id="IPR006776">
    <property type="entry name" value="SsgB"/>
</dbReference>
<accession>A0A1G7VI19</accession>
<evidence type="ECO:0000256" key="2">
    <source>
        <dbReference type="ARBA" id="ARBA00009323"/>
    </source>
</evidence>
<evidence type="ECO:0000256" key="7">
    <source>
        <dbReference type="SAM" id="MobiDB-lite"/>
    </source>
</evidence>
<feature type="region of interest" description="Disordered" evidence="7">
    <location>
        <begin position="33"/>
        <end position="64"/>
    </location>
</feature>
<dbReference type="Proteomes" id="UP000198863">
    <property type="component" value="Unassembled WGS sequence"/>
</dbReference>
<dbReference type="GO" id="GO:0000917">
    <property type="term" value="P:division septum assembly"/>
    <property type="evidence" value="ECO:0007669"/>
    <property type="project" value="UniProtKB-KW"/>
</dbReference>
<dbReference type="GO" id="GO:0030435">
    <property type="term" value="P:sporulation resulting in formation of a cellular spore"/>
    <property type="evidence" value="ECO:0007669"/>
    <property type="project" value="UniProtKB-KW"/>
</dbReference>
<dbReference type="EMBL" id="FNCF01000004">
    <property type="protein sequence ID" value="SDG59208.1"/>
    <property type="molecule type" value="Genomic_DNA"/>
</dbReference>
<keyword evidence="6" id="KW-0131">Cell cycle</keyword>
<dbReference type="GO" id="GO:0030428">
    <property type="term" value="C:cell septum"/>
    <property type="evidence" value="ECO:0007669"/>
    <property type="project" value="UniProtKB-SubCell"/>
</dbReference>
<keyword evidence="3 8" id="KW-0132">Cell division</keyword>
<evidence type="ECO:0000256" key="6">
    <source>
        <dbReference type="ARBA" id="ARBA00023306"/>
    </source>
</evidence>
<organism evidence="8 9">
    <name type="scientific">Klenkia brasiliensis</name>
    <dbReference type="NCBI Taxonomy" id="333142"/>
    <lineage>
        <taxon>Bacteria</taxon>
        <taxon>Bacillati</taxon>
        <taxon>Actinomycetota</taxon>
        <taxon>Actinomycetes</taxon>
        <taxon>Geodermatophilales</taxon>
        <taxon>Geodermatophilaceae</taxon>
        <taxon>Klenkia</taxon>
    </lineage>
</organism>
<dbReference type="AlphaFoldDB" id="A0A1G7VI19"/>
<evidence type="ECO:0000256" key="1">
    <source>
        <dbReference type="ARBA" id="ARBA00004431"/>
    </source>
</evidence>
<dbReference type="Pfam" id="PF04686">
    <property type="entry name" value="SsgA"/>
    <property type="match status" value="1"/>
</dbReference>
<sequence length="161" mass="17022">MGPTSWTEVPAVLGYDPADPYAVRIRFGGRPARPAVDERRARHPAAAGLAGGDGGDEGRDEGRDGGVEWMVARDLLRAGLSHPAGDGDVRLWPARTAGDVLFLELRAPSGHALFELSRSVLAGFVADTERLVPTGREGEALDVDHELHALLQGEGPDTGAR</sequence>
<comment type="similarity">
    <text evidence="2">Belongs to the SsgA family.</text>
</comment>
<evidence type="ECO:0000256" key="3">
    <source>
        <dbReference type="ARBA" id="ARBA00022618"/>
    </source>
</evidence>
<evidence type="ECO:0000256" key="5">
    <source>
        <dbReference type="ARBA" id="ARBA00023210"/>
    </source>
</evidence>
<protein>
    <submittedName>
        <fullName evidence="8">Streptomyces sporulation and cell division protein, SsgA</fullName>
    </submittedName>
</protein>
<dbReference type="Gene3D" id="2.30.31.20">
    <property type="entry name" value="Sporulation-specific cell division protein SsgB"/>
    <property type="match status" value="1"/>
</dbReference>
<keyword evidence="5" id="KW-0717">Septation</keyword>
<keyword evidence="9" id="KW-1185">Reference proteome</keyword>
<reference evidence="9" key="1">
    <citation type="submission" date="2016-10" db="EMBL/GenBank/DDBJ databases">
        <authorList>
            <person name="Varghese N."/>
            <person name="Submissions S."/>
        </authorList>
    </citation>
    <scope>NUCLEOTIDE SEQUENCE [LARGE SCALE GENOMIC DNA]</scope>
    <source>
        <strain evidence="9">DSM 44526</strain>
    </source>
</reference>
<proteinExistence type="inferred from homology"/>
<name>A0A1G7VI19_9ACTN</name>
<dbReference type="InterPro" id="IPR038658">
    <property type="entry name" value="SsgB_sf"/>
</dbReference>
<comment type="subcellular location">
    <subcellularLocation>
        <location evidence="1">Cell septum</location>
    </subcellularLocation>
</comment>
<evidence type="ECO:0000256" key="4">
    <source>
        <dbReference type="ARBA" id="ARBA00022969"/>
    </source>
</evidence>
<evidence type="ECO:0000313" key="9">
    <source>
        <dbReference type="Proteomes" id="UP000198863"/>
    </source>
</evidence>
<keyword evidence="4" id="KW-0749">Sporulation</keyword>